<dbReference type="AlphaFoldDB" id="A0A2M8Q8J6"/>
<gene>
    <name evidence="1" type="ORF">CUN48_15575</name>
</gene>
<evidence type="ECO:0000313" key="2">
    <source>
        <dbReference type="Proteomes" id="UP000230790"/>
    </source>
</evidence>
<accession>A0A2M8Q8J6</accession>
<organism evidence="1 2">
    <name type="scientific">Candidatus Thermofonsia Clade 3 bacterium</name>
    <dbReference type="NCBI Taxonomy" id="2364212"/>
    <lineage>
        <taxon>Bacteria</taxon>
        <taxon>Bacillati</taxon>
        <taxon>Chloroflexota</taxon>
        <taxon>Candidatus Thermofontia</taxon>
        <taxon>Candidatus Thermofonsia Clade 3</taxon>
    </lineage>
</organism>
<evidence type="ECO:0000313" key="1">
    <source>
        <dbReference type="EMBL" id="PJF46090.1"/>
    </source>
</evidence>
<proteinExistence type="predicted"/>
<dbReference type="Proteomes" id="UP000230790">
    <property type="component" value="Unassembled WGS sequence"/>
</dbReference>
<reference evidence="1 2" key="1">
    <citation type="submission" date="2017-11" db="EMBL/GenBank/DDBJ databases">
        <title>Evolution of Phototrophy in the Chloroflexi Phylum Driven by Horizontal Gene Transfer.</title>
        <authorList>
            <person name="Ward L.M."/>
            <person name="Hemp J."/>
            <person name="Shih P.M."/>
            <person name="Mcglynn S.E."/>
            <person name="Fischer W."/>
        </authorList>
    </citation>
    <scope>NUCLEOTIDE SEQUENCE [LARGE SCALE GENOMIC DNA]</scope>
    <source>
        <strain evidence="1">JP3_7</strain>
    </source>
</reference>
<dbReference type="EMBL" id="PGTN01000478">
    <property type="protein sequence ID" value="PJF46090.1"/>
    <property type="molecule type" value="Genomic_DNA"/>
</dbReference>
<sequence>MFAGRGRYHWTLFAADEPLHRPDANAHRTGTAADLGAFLERLNLHPCWLVGEVDADLATAVDALAHVVVIEPVYGLRRAGVLAHVAARLLEAGVVESLSSLQPLYLREP</sequence>
<comment type="caution">
    <text evidence="1">The sequence shown here is derived from an EMBL/GenBank/DDBJ whole genome shotgun (WGS) entry which is preliminary data.</text>
</comment>
<name>A0A2M8Q8J6_9CHLR</name>
<protein>
    <submittedName>
        <fullName evidence="1">Uncharacterized protein</fullName>
    </submittedName>
</protein>